<dbReference type="Pfam" id="PF00589">
    <property type="entry name" value="Phage_integrase"/>
    <property type="match status" value="1"/>
</dbReference>
<evidence type="ECO:0000259" key="6">
    <source>
        <dbReference type="PROSITE" id="PS51900"/>
    </source>
</evidence>
<evidence type="ECO:0000256" key="3">
    <source>
        <dbReference type="ARBA" id="ARBA00023172"/>
    </source>
</evidence>
<evidence type="ECO:0000313" key="7">
    <source>
        <dbReference type="EMBL" id="VVT24167.1"/>
    </source>
</evidence>
<dbReference type="AlphaFoldDB" id="A0A5E7ZYJ1"/>
<reference evidence="7 8" key="1">
    <citation type="submission" date="2019-09" db="EMBL/GenBank/DDBJ databases">
        <authorList>
            <person name="Dittami M. S."/>
        </authorList>
    </citation>
    <scope>NUCLEOTIDE SEQUENCE [LARGE SCALE GENOMIC DNA]</scope>
    <source>
        <strain evidence="7">SPHINGO391</strain>
    </source>
</reference>
<organism evidence="7 8">
    <name type="scientific">Sphingomonas aurantiaca</name>
    <dbReference type="NCBI Taxonomy" id="185949"/>
    <lineage>
        <taxon>Bacteria</taxon>
        <taxon>Pseudomonadati</taxon>
        <taxon>Pseudomonadota</taxon>
        <taxon>Alphaproteobacteria</taxon>
        <taxon>Sphingomonadales</taxon>
        <taxon>Sphingomonadaceae</taxon>
        <taxon>Sphingomonas</taxon>
    </lineage>
</organism>
<dbReference type="Gene3D" id="1.10.443.10">
    <property type="entry name" value="Intergrase catalytic core"/>
    <property type="match status" value="1"/>
</dbReference>
<protein>
    <submittedName>
        <fullName evidence="7">Integrase</fullName>
    </submittedName>
</protein>
<dbReference type="EMBL" id="CABVLI010000043">
    <property type="protein sequence ID" value="VVT24167.1"/>
    <property type="molecule type" value="Genomic_DNA"/>
</dbReference>
<evidence type="ECO:0000256" key="4">
    <source>
        <dbReference type="PROSITE-ProRule" id="PRU01248"/>
    </source>
</evidence>
<gene>
    <name evidence="7" type="ORF">SPHINGO391_480068</name>
</gene>
<name>A0A5E7ZYJ1_9SPHN</name>
<dbReference type="RefSeq" id="WP_151991510.1">
    <property type="nucleotide sequence ID" value="NZ_LR701528.1"/>
</dbReference>
<keyword evidence="3" id="KW-0233">DNA recombination</keyword>
<dbReference type="GO" id="GO:0015074">
    <property type="term" value="P:DNA integration"/>
    <property type="evidence" value="ECO:0007669"/>
    <property type="project" value="UniProtKB-KW"/>
</dbReference>
<feature type="domain" description="Tyr recombinase" evidence="5">
    <location>
        <begin position="175"/>
        <end position="343"/>
    </location>
</feature>
<dbReference type="PROSITE" id="PS51900">
    <property type="entry name" value="CB"/>
    <property type="match status" value="1"/>
</dbReference>
<dbReference type="GO" id="GO:0003677">
    <property type="term" value="F:DNA binding"/>
    <property type="evidence" value="ECO:0007669"/>
    <property type="project" value="UniProtKB-UniRule"/>
</dbReference>
<evidence type="ECO:0000313" key="8">
    <source>
        <dbReference type="Proteomes" id="UP000326857"/>
    </source>
</evidence>
<evidence type="ECO:0000256" key="1">
    <source>
        <dbReference type="ARBA" id="ARBA00022908"/>
    </source>
</evidence>
<dbReference type="InterPro" id="IPR010998">
    <property type="entry name" value="Integrase_recombinase_N"/>
</dbReference>
<dbReference type="InterPro" id="IPR013762">
    <property type="entry name" value="Integrase-like_cat_sf"/>
</dbReference>
<dbReference type="PROSITE" id="PS51898">
    <property type="entry name" value="TYR_RECOMBINASE"/>
    <property type="match status" value="1"/>
</dbReference>
<dbReference type="SUPFAM" id="SSF56349">
    <property type="entry name" value="DNA breaking-rejoining enzymes"/>
    <property type="match status" value="1"/>
</dbReference>
<dbReference type="InterPro" id="IPR011010">
    <property type="entry name" value="DNA_brk_join_enz"/>
</dbReference>
<evidence type="ECO:0000256" key="2">
    <source>
        <dbReference type="ARBA" id="ARBA00023125"/>
    </source>
</evidence>
<dbReference type="InterPro" id="IPR002104">
    <property type="entry name" value="Integrase_catalytic"/>
</dbReference>
<dbReference type="Proteomes" id="UP000326857">
    <property type="component" value="Unassembled WGS sequence"/>
</dbReference>
<dbReference type="InterPro" id="IPR044068">
    <property type="entry name" value="CB"/>
</dbReference>
<proteinExistence type="predicted"/>
<dbReference type="Gene3D" id="1.10.150.130">
    <property type="match status" value="1"/>
</dbReference>
<dbReference type="GO" id="GO:0006310">
    <property type="term" value="P:DNA recombination"/>
    <property type="evidence" value="ECO:0007669"/>
    <property type="project" value="UniProtKB-KW"/>
</dbReference>
<accession>A0A5E7ZYJ1</accession>
<keyword evidence="2 4" id="KW-0238">DNA-binding</keyword>
<evidence type="ECO:0000259" key="5">
    <source>
        <dbReference type="PROSITE" id="PS51898"/>
    </source>
</evidence>
<sequence>MKRRWLPKHVSAFRDRHGKARYRYRRTGFVTYYFKNEPGTEAFLAELRACNDGVSAPEIEAGANRAAVGTFDDLLSRYYRSPDFLDPGERTRVVYRGTLERWRARTRKGRRYGEIMVRELQPRHVEAMLAELLPHRTSANMLRKRLSALMKFAMRIGMAGTNPVIVTRPFKISGGGFHSWTEEEIAAYERRHAVGTVARLAFDLMIWTGQRGGDARKMGPASIRDTRLELTQEKTKVFVSLPIMPGLAESILATPTVGAIFVVTEFGKQFSVKGFGNKFRHWCDEAGLPNCSAHGLRKAAARRFAEAGCSNQEIKAWTGHTTDSEVARYTAAADQRTLSDTAADKLLANLAERLAKDSANTLKINGNK</sequence>
<feature type="domain" description="Core-binding (CB)" evidence="6">
    <location>
        <begin position="69"/>
        <end position="154"/>
    </location>
</feature>
<keyword evidence="1" id="KW-0229">DNA integration</keyword>